<reference evidence="3 4" key="1">
    <citation type="journal article" date="2016" name="Mol. Biol. Evol.">
        <title>Comparative Genomics of Early-Diverging Mushroom-Forming Fungi Provides Insights into the Origins of Lignocellulose Decay Capabilities.</title>
        <authorList>
            <person name="Nagy L.G."/>
            <person name="Riley R."/>
            <person name="Tritt A."/>
            <person name="Adam C."/>
            <person name="Daum C."/>
            <person name="Floudas D."/>
            <person name="Sun H."/>
            <person name="Yadav J.S."/>
            <person name="Pangilinan J."/>
            <person name="Larsson K.H."/>
            <person name="Matsuura K."/>
            <person name="Barry K."/>
            <person name="Labutti K."/>
            <person name="Kuo R."/>
            <person name="Ohm R.A."/>
            <person name="Bhattacharya S.S."/>
            <person name="Shirouzu T."/>
            <person name="Yoshinaga Y."/>
            <person name="Martin F.M."/>
            <person name="Grigoriev I.V."/>
            <person name="Hibbett D.S."/>
        </authorList>
    </citation>
    <scope>NUCLEOTIDE SEQUENCE [LARGE SCALE GENOMIC DNA]</scope>
    <source>
        <strain evidence="3 4">HHB14362 ss-1</strain>
    </source>
</reference>
<feature type="transmembrane region" description="Helical" evidence="1">
    <location>
        <begin position="175"/>
        <end position="196"/>
    </location>
</feature>
<sequence>MPDLRTMSLMSSHTFAVATHPVGTTFGILFIALVVSSVCYGLTLLQTWIYFRRYPQDRWWIKALVFVLWMLDTFHTTLCTIAIYWYLVTNYGNVPTLDDSYWSVNLQTDMAGLIGVIVQLFFARRVWILSQNKIIVGLIGVLSLLHFALGIVFTAEAFKLKHFSKYSSLTWVSCVGFGAAALADIMIATAMCYYLSQRRTEFKRTNSVITTLMIYSINTGLLTSVIATTCVIAFAVSPTSFVWLSFFWVLGKCYVNSVMAMLNSRDEIRDRSRQDVTVLELQTHEPSASAQSRLKAAGFPLQPVNLAVAVETVTETKMDYCTSPSRTGLYLKGMGCRSSFCR</sequence>
<dbReference type="Pfam" id="PF20152">
    <property type="entry name" value="DUF6534"/>
    <property type="match status" value="1"/>
</dbReference>
<accession>A0A165TZD6</accession>
<proteinExistence type="predicted"/>
<keyword evidence="1" id="KW-0472">Membrane</keyword>
<feature type="transmembrane region" description="Helical" evidence="1">
    <location>
        <begin position="208"/>
        <end position="235"/>
    </location>
</feature>
<dbReference type="InParanoid" id="A0A165TZD6"/>
<dbReference type="OrthoDB" id="2535105at2759"/>
<feature type="transmembrane region" description="Helical" evidence="1">
    <location>
        <begin position="100"/>
        <end position="122"/>
    </location>
</feature>
<organism evidence="3 4">
    <name type="scientific">Neolentinus lepideus HHB14362 ss-1</name>
    <dbReference type="NCBI Taxonomy" id="1314782"/>
    <lineage>
        <taxon>Eukaryota</taxon>
        <taxon>Fungi</taxon>
        <taxon>Dikarya</taxon>
        <taxon>Basidiomycota</taxon>
        <taxon>Agaricomycotina</taxon>
        <taxon>Agaricomycetes</taxon>
        <taxon>Gloeophyllales</taxon>
        <taxon>Gloeophyllaceae</taxon>
        <taxon>Neolentinus</taxon>
    </lineage>
</organism>
<keyword evidence="1" id="KW-1133">Transmembrane helix</keyword>
<evidence type="ECO:0000259" key="2">
    <source>
        <dbReference type="Pfam" id="PF20152"/>
    </source>
</evidence>
<feature type="domain" description="DUF6534" evidence="2">
    <location>
        <begin position="180"/>
        <end position="266"/>
    </location>
</feature>
<feature type="transmembrane region" description="Helical" evidence="1">
    <location>
        <begin position="134"/>
        <end position="155"/>
    </location>
</feature>
<dbReference type="AlphaFoldDB" id="A0A165TZD6"/>
<dbReference type="PANTHER" id="PTHR40465:SF1">
    <property type="entry name" value="DUF6534 DOMAIN-CONTAINING PROTEIN"/>
    <property type="match status" value="1"/>
</dbReference>
<dbReference type="EMBL" id="KV425562">
    <property type="protein sequence ID" value="KZT27400.1"/>
    <property type="molecule type" value="Genomic_DNA"/>
</dbReference>
<keyword evidence="1" id="KW-0812">Transmembrane</keyword>
<dbReference type="InterPro" id="IPR045339">
    <property type="entry name" value="DUF6534"/>
</dbReference>
<feature type="transmembrane region" description="Helical" evidence="1">
    <location>
        <begin position="26"/>
        <end position="51"/>
    </location>
</feature>
<dbReference type="Proteomes" id="UP000076761">
    <property type="component" value="Unassembled WGS sequence"/>
</dbReference>
<evidence type="ECO:0000313" key="3">
    <source>
        <dbReference type="EMBL" id="KZT27400.1"/>
    </source>
</evidence>
<dbReference type="STRING" id="1314782.A0A165TZD6"/>
<protein>
    <recommendedName>
        <fullName evidence="2">DUF6534 domain-containing protein</fullName>
    </recommendedName>
</protein>
<evidence type="ECO:0000313" key="4">
    <source>
        <dbReference type="Proteomes" id="UP000076761"/>
    </source>
</evidence>
<dbReference type="PANTHER" id="PTHR40465">
    <property type="entry name" value="CHROMOSOME 1, WHOLE GENOME SHOTGUN SEQUENCE"/>
    <property type="match status" value="1"/>
</dbReference>
<gene>
    <name evidence="3" type="ORF">NEOLEDRAFT_138023</name>
</gene>
<keyword evidence="4" id="KW-1185">Reference proteome</keyword>
<evidence type="ECO:0000256" key="1">
    <source>
        <dbReference type="SAM" id="Phobius"/>
    </source>
</evidence>
<feature type="transmembrane region" description="Helical" evidence="1">
    <location>
        <begin position="241"/>
        <end position="262"/>
    </location>
</feature>
<name>A0A165TZD6_9AGAM</name>
<feature type="transmembrane region" description="Helical" evidence="1">
    <location>
        <begin position="63"/>
        <end position="88"/>
    </location>
</feature>